<dbReference type="EMBL" id="JABVCQ010000041">
    <property type="protein sequence ID" value="MBB1127204.1"/>
    <property type="molecule type" value="Genomic_DNA"/>
</dbReference>
<dbReference type="RefSeq" id="WP_182584831.1">
    <property type="nucleotide sequence ID" value="NZ_JABVCQ010000041.1"/>
</dbReference>
<proteinExistence type="predicted"/>
<sequence>MNTTNLVDKAKGAFFGAICGDALGTTLEFCPRIYEEEKKIREIVGGGQFNLPAGGWTDDTAMALCIAESLVKNQGYHPASIMRNFASWMTTGEFSFNHRRVDIGVTTSQAISHYLTDPSTPYHGLNDEDSQGNGSIMRLSPIFTYYRHDAIEGTRVAMDQSLLTHAHPTCVEYCKKCADVVYLAYQNQFHTDVLTHKTTRYQDVKSRGFVIDTYNAACYALGNSHSFEEAVVLAVNLGDDADTVGAVTGMFAGAYYGYSNIPERWVSKLLWLEYLNEMSELLLTPA</sequence>
<dbReference type="PANTHER" id="PTHR16222:SF12">
    <property type="entry name" value="ADP-RIBOSYLGLYCOHYDROLASE-RELATED"/>
    <property type="match status" value="1"/>
</dbReference>
<evidence type="ECO:0000313" key="3">
    <source>
        <dbReference type="Proteomes" id="UP000548632"/>
    </source>
</evidence>
<dbReference type="PANTHER" id="PTHR16222">
    <property type="entry name" value="ADP-RIBOSYLGLYCOHYDROLASE"/>
    <property type="match status" value="1"/>
</dbReference>
<comment type="cofactor">
    <cofactor evidence="1">
        <name>Mg(2+)</name>
        <dbReference type="ChEBI" id="CHEBI:18420"/>
    </cofactor>
    <text evidence="1">Binds 2 magnesium ions per subunit.</text>
</comment>
<accession>A0A839HFK1</accession>
<keyword evidence="1" id="KW-0479">Metal-binding</keyword>
<organism evidence="2 3">
    <name type="scientific">Thiospirillum jenense</name>
    <dbReference type="NCBI Taxonomy" id="1653858"/>
    <lineage>
        <taxon>Bacteria</taxon>
        <taxon>Pseudomonadati</taxon>
        <taxon>Pseudomonadota</taxon>
        <taxon>Gammaproteobacteria</taxon>
        <taxon>Chromatiales</taxon>
        <taxon>Chromatiaceae</taxon>
        <taxon>Thiospirillum</taxon>
    </lineage>
</organism>
<feature type="binding site" evidence="1">
    <location>
        <position position="57"/>
    </location>
    <ligand>
        <name>Mg(2+)</name>
        <dbReference type="ChEBI" id="CHEBI:18420"/>
        <label>1</label>
    </ligand>
</feature>
<comment type="caution">
    <text evidence="2">The sequence shown here is derived from an EMBL/GenBank/DDBJ whole genome shotgun (WGS) entry which is preliminary data.</text>
</comment>
<feature type="binding site" evidence="1">
    <location>
        <position position="243"/>
    </location>
    <ligand>
        <name>Mg(2+)</name>
        <dbReference type="ChEBI" id="CHEBI:18420"/>
        <label>1</label>
    </ligand>
</feature>
<dbReference type="AlphaFoldDB" id="A0A839HFK1"/>
<feature type="binding site" evidence="1">
    <location>
        <position position="240"/>
    </location>
    <ligand>
        <name>Mg(2+)</name>
        <dbReference type="ChEBI" id="CHEBI:18420"/>
        <label>1</label>
    </ligand>
</feature>
<dbReference type="GO" id="GO:0016787">
    <property type="term" value="F:hydrolase activity"/>
    <property type="evidence" value="ECO:0007669"/>
    <property type="project" value="UniProtKB-KW"/>
</dbReference>
<dbReference type="Proteomes" id="UP000548632">
    <property type="component" value="Unassembled WGS sequence"/>
</dbReference>
<dbReference type="InterPro" id="IPR005502">
    <property type="entry name" value="Ribosyl_crysJ1"/>
</dbReference>
<dbReference type="InterPro" id="IPR050792">
    <property type="entry name" value="ADP-ribosylglycohydrolase"/>
</dbReference>
<evidence type="ECO:0000313" key="2">
    <source>
        <dbReference type="EMBL" id="MBB1127204.1"/>
    </source>
</evidence>
<feature type="binding site" evidence="1">
    <location>
        <position position="59"/>
    </location>
    <ligand>
        <name>Mg(2+)</name>
        <dbReference type="ChEBI" id="CHEBI:18420"/>
        <label>1</label>
    </ligand>
</feature>
<dbReference type="GO" id="GO:0046872">
    <property type="term" value="F:metal ion binding"/>
    <property type="evidence" value="ECO:0007669"/>
    <property type="project" value="UniProtKB-KW"/>
</dbReference>
<gene>
    <name evidence="2" type="ORF">HUK38_13360</name>
</gene>
<reference evidence="2 3" key="1">
    <citation type="journal article" date="2020" name="Arch. Microbiol.">
        <title>The genome sequence of the giant phototrophic gammaproteobacterium Thiospirillum jenense gives insight into its physiological properties and phylogenetic relationships.</title>
        <authorList>
            <person name="Imhoff J.F."/>
            <person name="Meyer T.E."/>
            <person name="Kyndt J.A."/>
        </authorList>
    </citation>
    <scope>NUCLEOTIDE SEQUENCE [LARGE SCALE GENOMIC DNA]</scope>
    <source>
        <strain evidence="2 3">DSM 216</strain>
    </source>
</reference>
<keyword evidence="3" id="KW-1185">Reference proteome</keyword>
<feature type="binding site" evidence="1">
    <location>
        <position position="58"/>
    </location>
    <ligand>
        <name>Mg(2+)</name>
        <dbReference type="ChEBI" id="CHEBI:18420"/>
        <label>1</label>
    </ligand>
</feature>
<evidence type="ECO:0000256" key="1">
    <source>
        <dbReference type="PIRSR" id="PIRSR605502-1"/>
    </source>
</evidence>
<name>A0A839HFK1_9GAMM</name>
<keyword evidence="1" id="KW-0460">Magnesium</keyword>
<dbReference type="Gene3D" id="1.10.4080.10">
    <property type="entry name" value="ADP-ribosylation/Crystallin J1"/>
    <property type="match status" value="1"/>
</dbReference>
<protein>
    <submittedName>
        <fullName evidence="2">ADP-ribosylglycohydrolase family protein</fullName>
    </submittedName>
</protein>
<dbReference type="SUPFAM" id="SSF101478">
    <property type="entry name" value="ADP-ribosylglycohydrolase"/>
    <property type="match status" value="1"/>
</dbReference>
<keyword evidence="2" id="KW-0378">Hydrolase</keyword>
<feature type="binding site" evidence="1">
    <location>
        <position position="242"/>
    </location>
    <ligand>
        <name>Mg(2+)</name>
        <dbReference type="ChEBI" id="CHEBI:18420"/>
        <label>1</label>
    </ligand>
</feature>
<dbReference type="InterPro" id="IPR036705">
    <property type="entry name" value="Ribosyl_crysJ1_sf"/>
</dbReference>
<dbReference type="Pfam" id="PF03747">
    <property type="entry name" value="ADP_ribosyl_GH"/>
    <property type="match status" value="2"/>
</dbReference>